<name>A0ABW1LDA7_9ACTN</name>
<evidence type="ECO:0000313" key="2">
    <source>
        <dbReference type="EMBL" id="MFC6041704.1"/>
    </source>
</evidence>
<gene>
    <name evidence="2" type="ORF">ACFPYL_01375</name>
</gene>
<dbReference type="Proteomes" id="UP001596135">
    <property type="component" value="Unassembled WGS sequence"/>
</dbReference>
<sequence>MATLTVWQFGTVDGAGRAALALDRSSRTDEIGIQDAALVHWADGDRKPRTQHLACGLTAAPLDDGFWGLLFGLVFFVPLLGAAIGAAMGAETGALDDVGVDDRFMNRVRDRVTPGTSALFLLTTGPVVDEVRAVLADRPSAEPISTSLDASQEAAVRAVFSD</sequence>
<dbReference type="Pfam" id="PF06897">
    <property type="entry name" value="DUF1269"/>
    <property type="match status" value="1"/>
</dbReference>
<evidence type="ECO:0000313" key="3">
    <source>
        <dbReference type="Proteomes" id="UP001596135"/>
    </source>
</evidence>
<accession>A0ABW1LDA7</accession>
<evidence type="ECO:0000256" key="1">
    <source>
        <dbReference type="SAM" id="Phobius"/>
    </source>
</evidence>
<feature type="transmembrane region" description="Helical" evidence="1">
    <location>
        <begin position="66"/>
        <end position="87"/>
    </location>
</feature>
<keyword evidence="1" id="KW-1133">Transmembrane helix</keyword>
<protein>
    <submittedName>
        <fullName evidence="2">DUF1269 domain-containing protein</fullName>
    </submittedName>
</protein>
<keyword evidence="1" id="KW-0812">Transmembrane</keyword>
<organism evidence="2 3">
    <name type="scientific">Nocardioides hankookensis</name>
    <dbReference type="NCBI Taxonomy" id="443157"/>
    <lineage>
        <taxon>Bacteria</taxon>
        <taxon>Bacillati</taxon>
        <taxon>Actinomycetota</taxon>
        <taxon>Actinomycetes</taxon>
        <taxon>Propionibacteriales</taxon>
        <taxon>Nocardioidaceae</taxon>
        <taxon>Nocardioides</taxon>
    </lineage>
</organism>
<dbReference type="EMBL" id="JBHSRJ010000001">
    <property type="protein sequence ID" value="MFC6041704.1"/>
    <property type="molecule type" value="Genomic_DNA"/>
</dbReference>
<keyword evidence="1" id="KW-0472">Membrane</keyword>
<proteinExistence type="predicted"/>
<dbReference type="InterPro" id="IPR009200">
    <property type="entry name" value="DUF1269_membrane"/>
</dbReference>
<comment type="caution">
    <text evidence="2">The sequence shown here is derived from an EMBL/GenBank/DDBJ whole genome shotgun (WGS) entry which is preliminary data.</text>
</comment>
<keyword evidence="3" id="KW-1185">Reference proteome</keyword>
<dbReference type="RefSeq" id="WP_379149580.1">
    <property type="nucleotide sequence ID" value="NZ_JBHSRJ010000001.1"/>
</dbReference>
<reference evidence="3" key="1">
    <citation type="journal article" date="2019" name="Int. J. Syst. Evol. Microbiol.">
        <title>The Global Catalogue of Microorganisms (GCM) 10K type strain sequencing project: providing services to taxonomists for standard genome sequencing and annotation.</title>
        <authorList>
            <consortium name="The Broad Institute Genomics Platform"/>
            <consortium name="The Broad Institute Genome Sequencing Center for Infectious Disease"/>
            <person name="Wu L."/>
            <person name="Ma J."/>
        </authorList>
    </citation>
    <scope>NUCLEOTIDE SEQUENCE [LARGE SCALE GENOMIC DNA]</scope>
    <source>
        <strain evidence="3">CCUG 54522</strain>
    </source>
</reference>